<keyword evidence="3" id="KW-1185">Reference proteome</keyword>
<name>A0ABW2N0T1_9ACTN</name>
<evidence type="ECO:0000313" key="3">
    <source>
        <dbReference type="Proteomes" id="UP001596524"/>
    </source>
</evidence>
<dbReference type="Pfam" id="PF00756">
    <property type="entry name" value="Esterase"/>
    <property type="match status" value="1"/>
</dbReference>
<evidence type="ECO:0000256" key="1">
    <source>
        <dbReference type="SAM" id="MobiDB-lite"/>
    </source>
</evidence>
<dbReference type="EMBL" id="JBHTCH010000004">
    <property type="protein sequence ID" value="MFC7359711.1"/>
    <property type="molecule type" value="Genomic_DNA"/>
</dbReference>
<gene>
    <name evidence="2" type="ORF">ACFQO6_05460</name>
</gene>
<reference evidence="3" key="1">
    <citation type="journal article" date="2019" name="Int. J. Syst. Evol. Microbiol.">
        <title>The Global Catalogue of Microorganisms (GCM) 10K type strain sequencing project: providing services to taxonomists for standard genome sequencing and annotation.</title>
        <authorList>
            <consortium name="The Broad Institute Genomics Platform"/>
            <consortium name="The Broad Institute Genome Sequencing Center for Infectious Disease"/>
            <person name="Wu L."/>
            <person name="Ma J."/>
        </authorList>
    </citation>
    <scope>NUCLEOTIDE SEQUENCE [LARGE SCALE GENOMIC DNA]</scope>
    <source>
        <strain evidence="3">FCH27</strain>
    </source>
</reference>
<dbReference type="GO" id="GO:0016787">
    <property type="term" value="F:hydrolase activity"/>
    <property type="evidence" value="ECO:0007669"/>
    <property type="project" value="UniProtKB-KW"/>
</dbReference>
<organism evidence="2 3">
    <name type="scientific">Nocardioides astragali</name>
    <dbReference type="NCBI Taxonomy" id="1776736"/>
    <lineage>
        <taxon>Bacteria</taxon>
        <taxon>Bacillati</taxon>
        <taxon>Actinomycetota</taxon>
        <taxon>Actinomycetes</taxon>
        <taxon>Propionibacteriales</taxon>
        <taxon>Nocardioidaceae</taxon>
        <taxon>Nocardioides</taxon>
    </lineage>
</organism>
<dbReference type="PANTHER" id="PTHR48098:SF3">
    <property type="entry name" value="IRON(III) ENTEROBACTIN ESTERASE"/>
    <property type="match status" value="1"/>
</dbReference>
<evidence type="ECO:0000313" key="2">
    <source>
        <dbReference type="EMBL" id="MFC7359711.1"/>
    </source>
</evidence>
<feature type="compositionally biased region" description="Basic and acidic residues" evidence="1">
    <location>
        <begin position="18"/>
        <end position="30"/>
    </location>
</feature>
<feature type="region of interest" description="Disordered" evidence="1">
    <location>
        <begin position="1"/>
        <end position="33"/>
    </location>
</feature>
<dbReference type="RefSeq" id="WP_255889825.1">
    <property type="nucleotide sequence ID" value="NZ_JAFMZM010000002.1"/>
</dbReference>
<keyword evidence="2" id="KW-0378">Hydrolase</keyword>
<comment type="caution">
    <text evidence="2">The sequence shown here is derived from an EMBL/GenBank/DDBJ whole genome shotgun (WGS) entry which is preliminary data.</text>
</comment>
<dbReference type="InterPro" id="IPR000801">
    <property type="entry name" value="Esterase-like"/>
</dbReference>
<dbReference type="InterPro" id="IPR029058">
    <property type="entry name" value="AB_hydrolase_fold"/>
</dbReference>
<dbReference type="PANTHER" id="PTHR48098">
    <property type="entry name" value="ENTEROCHELIN ESTERASE-RELATED"/>
    <property type="match status" value="1"/>
</dbReference>
<sequence>MGTRVPYRPLPIDQSDVEYEHGPDSSRRPDVPAGRTTVFEITGSTAYPGTSRTVWVHVPATAPPDEPLPCMVFQDGGGYLDPDDDVRGGIVLDNLIHSGAIPPVVGVFVDPGVFPETDDPHERTNRNVEYDAFDSRYADFLLDEVLPLVGEHAPISDDPLYRGLCGHSSGGNAAFTAAWHRPDGFAKLIGFVSSFAQMPDGNPYPRLIPSEPARPLRVFLQAGHRDLDWNGPDYNWLAENLRVAAALAESGYDFRLVLGDGGHNTNHAGVLLPDALRWLWRTETSAGR</sequence>
<protein>
    <submittedName>
        <fullName evidence="2">Alpha/beta hydrolase</fullName>
    </submittedName>
</protein>
<dbReference type="SUPFAM" id="SSF53474">
    <property type="entry name" value="alpha/beta-Hydrolases"/>
    <property type="match status" value="1"/>
</dbReference>
<dbReference type="Gene3D" id="3.40.50.1820">
    <property type="entry name" value="alpha/beta hydrolase"/>
    <property type="match status" value="1"/>
</dbReference>
<dbReference type="InterPro" id="IPR050583">
    <property type="entry name" value="Mycobacterial_A85_antigen"/>
</dbReference>
<dbReference type="Proteomes" id="UP001596524">
    <property type="component" value="Unassembled WGS sequence"/>
</dbReference>
<proteinExistence type="predicted"/>
<accession>A0ABW2N0T1</accession>